<evidence type="ECO:0000313" key="2">
    <source>
        <dbReference type="Proteomes" id="UP000179243"/>
    </source>
</evidence>
<evidence type="ECO:0000313" key="1">
    <source>
        <dbReference type="EMBL" id="OGK02693.1"/>
    </source>
</evidence>
<name>A0A1F7F7U1_UNCRA</name>
<protein>
    <submittedName>
        <fullName evidence="1">Uncharacterized protein</fullName>
    </submittedName>
</protein>
<comment type="caution">
    <text evidence="1">The sequence shown here is derived from an EMBL/GenBank/DDBJ whole genome shotgun (WGS) entry which is preliminary data.</text>
</comment>
<gene>
    <name evidence="1" type="ORF">A2519_09515</name>
</gene>
<organism evidence="1 2">
    <name type="scientific">Candidatus Raymondbacteria bacterium RIFOXYD12_FULL_49_13</name>
    <dbReference type="NCBI Taxonomy" id="1817890"/>
    <lineage>
        <taxon>Bacteria</taxon>
        <taxon>Raymondiibacteriota</taxon>
    </lineage>
</organism>
<sequence length="197" mass="23425">MPRNRFVILSVVEINWERLYGMFTAPVIEGDCSVLCAHENRGVPPCCSIRRHVPMLFKEEFAWLMKKTRMWSPKRALFSNHHAIMFCACKGVRECDRHYRSLSCRFFPFEPYMDDRGRFLGATWMYSVEKTCPLVGSAPEKVNQAFIDQFVRVWTKLFLVYHEEYEFYRAESRKLREAFARIDRNVQVFTPSLSRAR</sequence>
<dbReference type="AlphaFoldDB" id="A0A1F7F7U1"/>
<accession>A0A1F7F7U1</accession>
<dbReference type="Proteomes" id="UP000179243">
    <property type="component" value="Unassembled WGS sequence"/>
</dbReference>
<proteinExistence type="predicted"/>
<dbReference type="EMBL" id="MFYX01000103">
    <property type="protein sequence ID" value="OGK02693.1"/>
    <property type="molecule type" value="Genomic_DNA"/>
</dbReference>
<reference evidence="1 2" key="1">
    <citation type="journal article" date="2016" name="Nat. Commun.">
        <title>Thousands of microbial genomes shed light on interconnected biogeochemical processes in an aquifer system.</title>
        <authorList>
            <person name="Anantharaman K."/>
            <person name="Brown C.T."/>
            <person name="Hug L.A."/>
            <person name="Sharon I."/>
            <person name="Castelle C.J."/>
            <person name="Probst A.J."/>
            <person name="Thomas B.C."/>
            <person name="Singh A."/>
            <person name="Wilkins M.J."/>
            <person name="Karaoz U."/>
            <person name="Brodie E.L."/>
            <person name="Williams K.H."/>
            <person name="Hubbard S.S."/>
            <person name="Banfield J.F."/>
        </authorList>
    </citation>
    <scope>NUCLEOTIDE SEQUENCE [LARGE SCALE GENOMIC DNA]</scope>
</reference>